<comment type="caution">
    <text evidence="3">The sequence shown here is derived from an EMBL/GenBank/DDBJ whole genome shotgun (WGS) entry which is preliminary data.</text>
</comment>
<protein>
    <submittedName>
        <fullName evidence="3">8224_t:CDS:1</fullName>
    </submittedName>
</protein>
<organism evidence="3 4">
    <name type="scientific">Funneliformis geosporum</name>
    <dbReference type="NCBI Taxonomy" id="1117311"/>
    <lineage>
        <taxon>Eukaryota</taxon>
        <taxon>Fungi</taxon>
        <taxon>Fungi incertae sedis</taxon>
        <taxon>Mucoromycota</taxon>
        <taxon>Glomeromycotina</taxon>
        <taxon>Glomeromycetes</taxon>
        <taxon>Glomerales</taxon>
        <taxon>Glomeraceae</taxon>
        <taxon>Funneliformis</taxon>
    </lineage>
</organism>
<sequence>MTRFVKQPQNNKHPKNSPCRSHTATPVLPEENTNSPQYNQDNEPISNTCITIGSGNKLIEENEEQVEKITEDMKRFKAENDALIFVNKELEGINDKLKAEFEQSKLLYRLFYKGYIKIEGQSQKIHVESQESDDEVARTEIKEILKTLSSEYEMKYNKVFNSVDNKKIQNKLVPEFLRSLRPCYNPSYLKLKKWLHTLHKHQRDSYLLAYKGVQDQTNRWIHNNN</sequence>
<proteinExistence type="predicted"/>
<dbReference type="EMBL" id="CAMKVN010003666">
    <property type="protein sequence ID" value="CAI2185318.1"/>
    <property type="molecule type" value="Genomic_DNA"/>
</dbReference>
<accession>A0A9W4SYJ8</accession>
<name>A0A9W4SYJ8_9GLOM</name>
<feature type="region of interest" description="Disordered" evidence="2">
    <location>
        <begin position="1"/>
        <end position="46"/>
    </location>
</feature>
<evidence type="ECO:0000313" key="4">
    <source>
        <dbReference type="Proteomes" id="UP001153678"/>
    </source>
</evidence>
<feature type="coiled-coil region" evidence="1">
    <location>
        <begin position="59"/>
        <end position="107"/>
    </location>
</feature>
<reference evidence="3" key="1">
    <citation type="submission" date="2022-08" db="EMBL/GenBank/DDBJ databases">
        <authorList>
            <person name="Kallberg Y."/>
            <person name="Tangrot J."/>
            <person name="Rosling A."/>
        </authorList>
    </citation>
    <scope>NUCLEOTIDE SEQUENCE</scope>
    <source>
        <strain evidence="3">Wild A</strain>
    </source>
</reference>
<evidence type="ECO:0000256" key="2">
    <source>
        <dbReference type="SAM" id="MobiDB-lite"/>
    </source>
</evidence>
<evidence type="ECO:0000256" key="1">
    <source>
        <dbReference type="SAM" id="Coils"/>
    </source>
</evidence>
<dbReference type="Proteomes" id="UP001153678">
    <property type="component" value="Unassembled WGS sequence"/>
</dbReference>
<feature type="compositionally biased region" description="Polar residues" evidence="2">
    <location>
        <begin position="31"/>
        <end position="46"/>
    </location>
</feature>
<dbReference type="AlphaFoldDB" id="A0A9W4SYJ8"/>
<gene>
    <name evidence="3" type="ORF">FWILDA_LOCUS12017</name>
</gene>
<keyword evidence="4" id="KW-1185">Reference proteome</keyword>
<keyword evidence="1" id="KW-0175">Coiled coil</keyword>
<dbReference type="OrthoDB" id="10605752at2759"/>
<evidence type="ECO:0000313" key="3">
    <source>
        <dbReference type="EMBL" id="CAI2185318.1"/>
    </source>
</evidence>